<dbReference type="Proteomes" id="UP000035648">
    <property type="component" value="Chromosome"/>
</dbReference>
<name>A0A0G4B246_9BACT</name>
<organism evidence="2 3">
    <name type="scientific">Berkelbacteria bacterium GW2011_GWE1_39_12</name>
    <dbReference type="NCBI Taxonomy" id="1618337"/>
    <lineage>
        <taxon>Bacteria</taxon>
        <taxon>Candidatus Berkelbacteria</taxon>
    </lineage>
</organism>
<protein>
    <submittedName>
        <fullName evidence="2">Uncharacterized protein</fullName>
    </submittedName>
</protein>
<sequence>MEEPKKVETEDQPEKGESPEIPMMARVIANFSGTTDVEHIINPTYD</sequence>
<dbReference type="KEGG" id="bbgw:UT28_C0001G0210"/>
<feature type="region of interest" description="Disordered" evidence="1">
    <location>
        <begin position="1"/>
        <end position="21"/>
    </location>
</feature>
<gene>
    <name evidence="2" type="ORF">UT28_C0001G0210</name>
</gene>
<evidence type="ECO:0000313" key="3">
    <source>
        <dbReference type="Proteomes" id="UP000035648"/>
    </source>
</evidence>
<feature type="compositionally biased region" description="Basic and acidic residues" evidence="1">
    <location>
        <begin position="1"/>
        <end position="18"/>
    </location>
</feature>
<proteinExistence type="predicted"/>
<dbReference type="EMBL" id="CP011213">
    <property type="protein sequence ID" value="AKM82021.1"/>
    <property type="molecule type" value="Genomic_DNA"/>
</dbReference>
<dbReference type="STRING" id="1618337.UT28_C0001G0210"/>
<reference evidence="2 3" key="1">
    <citation type="journal article" date="2015" name="Nature">
        <title>rRNA introns, odd ribosomes, and small enigmatic genomes across a large radiation of phyla.</title>
        <authorList>
            <person name="Brown C.T."/>
            <person name="Hug L.A."/>
            <person name="Thomas B.C."/>
            <person name="Sharon I."/>
            <person name="Castelle C.J."/>
            <person name="Singh A."/>
            <person name="Wilkins M.J."/>
            <person name="Williams K.H."/>
            <person name="Banfield J.F."/>
        </authorList>
    </citation>
    <scope>NUCLEOTIDE SEQUENCE [LARGE SCALE GENOMIC DNA]</scope>
</reference>
<accession>A0A0G4B246</accession>
<dbReference type="AlphaFoldDB" id="A0A0G4B246"/>
<evidence type="ECO:0000313" key="2">
    <source>
        <dbReference type="EMBL" id="AKM82021.1"/>
    </source>
</evidence>
<evidence type="ECO:0000256" key="1">
    <source>
        <dbReference type="SAM" id="MobiDB-lite"/>
    </source>
</evidence>